<reference evidence="7 8" key="1">
    <citation type="submission" date="2019-11" db="EMBL/GenBank/DDBJ databases">
        <title>Novel species isolated from a subtropical stream in China.</title>
        <authorList>
            <person name="Lu H."/>
        </authorList>
    </citation>
    <scope>NUCLEOTIDE SEQUENCE [LARGE SCALE GENOMIC DNA]</scope>
    <source>
        <strain evidence="7 8">FT25W</strain>
    </source>
</reference>
<evidence type="ECO:0000256" key="4">
    <source>
        <dbReference type="ARBA" id="ARBA00023136"/>
    </source>
</evidence>
<evidence type="ECO:0000313" key="7">
    <source>
        <dbReference type="EMBL" id="MRX10650.1"/>
    </source>
</evidence>
<evidence type="ECO:0000256" key="5">
    <source>
        <dbReference type="SAM" id="Phobius"/>
    </source>
</evidence>
<evidence type="ECO:0000313" key="8">
    <source>
        <dbReference type="Proteomes" id="UP000481037"/>
    </source>
</evidence>
<protein>
    <submittedName>
        <fullName evidence="7">Protein NrnU</fullName>
    </submittedName>
</protein>
<dbReference type="Proteomes" id="UP000481037">
    <property type="component" value="Unassembled WGS sequence"/>
</dbReference>
<dbReference type="EMBL" id="WKJM01000022">
    <property type="protein sequence ID" value="MRX10650.1"/>
    <property type="molecule type" value="Genomic_DNA"/>
</dbReference>
<keyword evidence="4 5" id="KW-0472">Membrane</keyword>
<accession>A0A6L5QLM1</accession>
<dbReference type="AlphaFoldDB" id="A0A6L5QLM1"/>
<keyword evidence="3 5" id="KW-1133">Transmembrane helix</keyword>
<name>A0A6L5QLM1_9BURK</name>
<feature type="transmembrane region" description="Helical" evidence="5">
    <location>
        <begin position="114"/>
        <end position="141"/>
    </location>
</feature>
<feature type="transmembrane region" description="Helical" evidence="5">
    <location>
        <begin position="162"/>
        <end position="183"/>
    </location>
</feature>
<comment type="subcellular location">
    <subcellularLocation>
        <location evidence="1">Membrane</location>
        <topology evidence="1">Multi-pass membrane protein</topology>
    </subcellularLocation>
</comment>
<dbReference type="Pfam" id="PF07298">
    <property type="entry name" value="NnrU"/>
    <property type="match status" value="1"/>
</dbReference>
<comment type="caution">
    <text evidence="7">The sequence shown here is derived from an EMBL/GenBank/DDBJ whole genome shotgun (WGS) entry which is preliminary data.</text>
</comment>
<sequence>MITLVSGLIIFLGLHSIRIFAEDWRNAMRARIGLLPWRAFYSIVSITGLLLIIWGYSLARQQPVVIWTPPPFTRHIAALLAVIAFIFITAAYIPRNGIKARLHHPMTLGIKTWALAHLIANGTLHDILLFGSFLAWAILLFRASRKRDAALGVTYPAGSGGATALTIVAGIASAMIFALWLHAPLIGVRPF</sequence>
<evidence type="ECO:0000259" key="6">
    <source>
        <dbReference type="Pfam" id="PF07298"/>
    </source>
</evidence>
<dbReference type="GO" id="GO:0016020">
    <property type="term" value="C:membrane"/>
    <property type="evidence" value="ECO:0007669"/>
    <property type="project" value="UniProtKB-SubCell"/>
</dbReference>
<feature type="transmembrane region" description="Helical" evidence="5">
    <location>
        <begin position="76"/>
        <end position="94"/>
    </location>
</feature>
<keyword evidence="2 5" id="KW-0812">Transmembrane</keyword>
<dbReference type="RefSeq" id="WP_154362767.1">
    <property type="nucleotide sequence ID" value="NZ_WKJM01000022.1"/>
</dbReference>
<evidence type="ECO:0000256" key="3">
    <source>
        <dbReference type="ARBA" id="ARBA00022989"/>
    </source>
</evidence>
<evidence type="ECO:0000256" key="1">
    <source>
        <dbReference type="ARBA" id="ARBA00004141"/>
    </source>
</evidence>
<feature type="transmembrane region" description="Helical" evidence="5">
    <location>
        <begin position="37"/>
        <end position="56"/>
    </location>
</feature>
<organism evidence="7 8">
    <name type="scientific">Duganella alba</name>
    <dbReference type="NCBI Taxonomy" id="2666081"/>
    <lineage>
        <taxon>Bacteria</taxon>
        <taxon>Pseudomonadati</taxon>
        <taxon>Pseudomonadota</taxon>
        <taxon>Betaproteobacteria</taxon>
        <taxon>Burkholderiales</taxon>
        <taxon>Oxalobacteraceae</taxon>
        <taxon>Telluria group</taxon>
        <taxon>Duganella</taxon>
    </lineage>
</organism>
<proteinExistence type="predicted"/>
<gene>
    <name evidence="7" type="ORF">GJ697_22715</name>
</gene>
<dbReference type="InterPro" id="IPR009915">
    <property type="entry name" value="NnrU_dom"/>
</dbReference>
<keyword evidence="8" id="KW-1185">Reference proteome</keyword>
<feature type="domain" description="NnrU" evidence="6">
    <location>
        <begin position="4"/>
        <end position="190"/>
    </location>
</feature>
<evidence type="ECO:0000256" key="2">
    <source>
        <dbReference type="ARBA" id="ARBA00022692"/>
    </source>
</evidence>